<geneLocation type="plasmid" evidence="1">
    <name>pPSED02</name>
</geneLocation>
<gene>
    <name evidence="1" type="ORF">Psed_6998</name>
</gene>
<dbReference type="RefSeq" id="WP_014203944.1">
    <property type="nucleotide sequence ID" value="NC_016601.1"/>
</dbReference>
<keyword evidence="1" id="KW-0614">Plasmid</keyword>
<dbReference type="EMBL" id="CP002597">
    <property type="protein sequence ID" value="AEA29055.1"/>
    <property type="molecule type" value="Genomic_DNA"/>
</dbReference>
<name>F2L782_PSEUX</name>
<evidence type="ECO:0000313" key="1">
    <source>
        <dbReference type="EMBL" id="AEA29055.1"/>
    </source>
</evidence>
<sequence>MRDLAQDTEPVDRVFNDPIGGVTVRPGDWTTTPEAMAVLLRDGAASWHAWCDEHRPEPADDGPTAEP</sequence>
<accession>F2L782</accession>
<proteinExistence type="predicted"/>
<protein>
    <submittedName>
        <fullName evidence="1">Uncharacterized protein</fullName>
    </submittedName>
</protein>
<dbReference type="AlphaFoldDB" id="F2L782"/>
<organism evidence="1">
    <name type="scientific">Pseudonocardia dioxanivorans (strain ATCC 55486 / DSM 44775 / JCM 13855 / CB1190)</name>
    <dbReference type="NCBI Taxonomy" id="675635"/>
    <lineage>
        <taxon>Bacteria</taxon>
        <taxon>Bacillati</taxon>
        <taxon>Actinomycetota</taxon>
        <taxon>Actinomycetes</taxon>
        <taxon>Pseudonocardiales</taxon>
        <taxon>Pseudonocardiaceae</taxon>
        <taxon>Pseudonocardia</taxon>
    </lineage>
</organism>
<reference evidence="1" key="1">
    <citation type="journal article" date="2011" name="J. Bacteriol.">
        <title>Genome sequence of the 1,4-dioxane-degrading Pseudonocardia dioxanivorans strain CB1190.</title>
        <authorList>
            <person name="Sales C.M."/>
            <person name="Mahendra S."/>
            <person name="Grostern A."/>
            <person name="Parales R.E."/>
            <person name="Goodwin L.A."/>
            <person name="Woyke T."/>
            <person name="Nolan M."/>
            <person name="Lapidus A."/>
            <person name="Chertkov O."/>
            <person name="Ovchinnikova G."/>
            <person name="Sczyrba A."/>
            <person name="Alvarez-Cohen L."/>
        </authorList>
    </citation>
    <scope>NUCLEOTIDE SEQUENCE</scope>
    <source>
        <strain evidence="1">CB1190</strain>
        <plasmid evidence="1">pPSED02</plasmid>
    </source>
</reference>